<dbReference type="AlphaFoldDB" id="A0A380JRA4"/>
<protein>
    <recommendedName>
        <fullName evidence="9">Signal recognition particle receptor FtsY</fullName>
        <shortName evidence="9">SRP receptor</shortName>
        <ecNumber evidence="9">3.6.5.4</ecNumber>
    </recommendedName>
</protein>
<sequence length="583" mass="63144">MGLFERLFGKKDRAKVAEQETDSTEVLPEDLAPEAITESKDDPISATNAQAAALEVASGTDDTSQQGGFLEEAVPPQEVKGLETEPKASYLLKEGTDLGAAAPSDKVAAQRDDKAGDQELIDKAHHKAEIDHHDETSDGSAAHLEISTDQQADVPTSSASTTQPAELSDEAASEQAEGLDPAARGAFLLEREPELELAATDDKTLDQAGESLSQHEAMEEAKHDRAKSEHSNESADASTEDQAETNAEYQVAAQAPAGSADQPAEEGQKQETLSAESDQEKYKRSLKKTRTGFSARLNSFFANFRRVDEDFFEDLEELLILSDVGVHVATTLTEELRYEAKLENAKKPEALKRLIIEKLVAIYEKDGLYNEAIHYQQDLTVMLFVGVNGVGKTTSIGKLAYRYKQEGKKVMLVAADTFRAGAVAQLVEWGRRVDVPVITGPEKADPASVVFDGVERAVAERADILLIDTAGRLQNKDNLMAELEKIGRIIKRVIPDAPHETLLALDASTGQNALSQAKEFSKITPLTGLILTKIDGTAKGGIVLAIRQELDIPVKLIGFGEAIDDIGEFHSEDFMKGLLEGLL</sequence>
<keyword evidence="6 9" id="KW-0472">Membrane</keyword>
<evidence type="ECO:0000256" key="9">
    <source>
        <dbReference type="HAMAP-Rule" id="MF_00920"/>
    </source>
</evidence>
<reference evidence="12 13" key="1">
    <citation type="submission" date="2018-06" db="EMBL/GenBank/DDBJ databases">
        <authorList>
            <consortium name="Pathogen Informatics"/>
            <person name="Doyle S."/>
        </authorList>
    </citation>
    <scope>NUCLEOTIDE SEQUENCE [LARGE SCALE GENOMIC DNA]</scope>
    <source>
        <strain evidence="12 13">NCTC12092</strain>
    </source>
</reference>
<feature type="binding site" evidence="9">
    <location>
        <begin position="532"/>
        <end position="535"/>
    </location>
    <ligand>
        <name>GTP</name>
        <dbReference type="ChEBI" id="CHEBI:37565"/>
    </ligand>
</feature>
<dbReference type="InterPro" id="IPR004390">
    <property type="entry name" value="SR_rcpt_FtsY"/>
</dbReference>
<dbReference type="FunFam" id="3.40.50.300:FF:000053">
    <property type="entry name" value="Signal recognition particle receptor FtsY"/>
    <property type="match status" value="1"/>
</dbReference>
<keyword evidence="7 9" id="KW-0675">Receptor</keyword>
<dbReference type="Gene3D" id="1.20.120.140">
    <property type="entry name" value="Signal recognition particle SRP54, nucleotide-binding domain"/>
    <property type="match status" value="1"/>
</dbReference>
<dbReference type="EC" id="3.6.5.4" evidence="9"/>
<dbReference type="GO" id="GO:0003924">
    <property type="term" value="F:GTPase activity"/>
    <property type="evidence" value="ECO:0007669"/>
    <property type="project" value="UniProtKB-UniRule"/>
</dbReference>
<dbReference type="InterPro" id="IPR013822">
    <property type="entry name" value="Signal_recog_particl_SRP54_hlx"/>
</dbReference>
<keyword evidence="2 9" id="KW-0963">Cytoplasm</keyword>
<dbReference type="InterPro" id="IPR036225">
    <property type="entry name" value="SRP/SRP_N"/>
</dbReference>
<dbReference type="RefSeq" id="WP_115251141.1">
    <property type="nucleotide sequence ID" value="NZ_UHFF01000002.1"/>
</dbReference>
<proteinExistence type="inferred from homology"/>
<evidence type="ECO:0000313" key="13">
    <source>
        <dbReference type="Proteomes" id="UP000254461"/>
    </source>
</evidence>
<feature type="region of interest" description="Disordered" evidence="10">
    <location>
        <begin position="11"/>
        <end position="285"/>
    </location>
</feature>
<dbReference type="GO" id="GO:0006614">
    <property type="term" value="P:SRP-dependent cotranslational protein targeting to membrane"/>
    <property type="evidence" value="ECO:0007669"/>
    <property type="project" value="InterPro"/>
</dbReference>
<keyword evidence="12" id="KW-0132">Cell division</keyword>
<feature type="domain" description="SRP54-type proteins GTP-binding" evidence="11">
    <location>
        <begin position="553"/>
        <end position="566"/>
    </location>
</feature>
<dbReference type="GO" id="GO:0005886">
    <property type="term" value="C:plasma membrane"/>
    <property type="evidence" value="ECO:0007669"/>
    <property type="project" value="UniProtKB-SubCell"/>
</dbReference>
<evidence type="ECO:0000256" key="4">
    <source>
        <dbReference type="ARBA" id="ARBA00022801"/>
    </source>
</evidence>
<feature type="compositionally biased region" description="Acidic residues" evidence="10">
    <location>
        <begin position="19"/>
        <end position="32"/>
    </location>
</feature>
<dbReference type="Pfam" id="PF00448">
    <property type="entry name" value="SRP54"/>
    <property type="match status" value="1"/>
</dbReference>
<comment type="subcellular location">
    <subcellularLocation>
        <location evidence="9">Cell membrane</location>
        <topology evidence="9">Peripheral membrane protein</topology>
        <orientation evidence="9">Cytoplasmic side</orientation>
    </subcellularLocation>
    <subcellularLocation>
        <location evidence="9">Cytoplasm</location>
    </subcellularLocation>
</comment>
<dbReference type="SUPFAM" id="SSF52540">
    <property type="entry name" value="P-loop containing nucleoside triphosphate hydrolases"/>
    <property type="match status" value="1"/>
</dbReference>
<keyword evidence="4 9" id="KW-0378">Hydrolase</keyword>
<dbReference type="SMART" id="SM00382">
    <property type="entry name" value="AAA"/>
    <property type="match status" value="1"/>
</dbReference>
<accession>A0A380JRA4</accession>
<feature type="compositionally biased region" description="Basic and acidic residues" evidence="10">
    <location>
        <begin position="108"/>
        <end position="136"/>
    </location>
</feature>
<comment type="catalytic activity">
    <reaction evidence="8 9">
        <text>GTP + H2O = GDP + phosphate + H(+)</text>
        <dbReference type="Rhea" id="RHEA:19669"/>
        <dbReference type="ChEBI" id="CHEBI:15377"/>
        <dbReference type="ChEBI" id="CHEBI:15378"/>
        <dbReference type="ChEBI" id="CHEBI:37565"/>
        <dbReference type="ChEBI" id="CHEBI:43474"/>
        <dbReference type="ChEBI" id="CHEBI:58189"/>
        <dbReference type="EC" id="3.6.5.4"/>
    </reaction>
</comment>
<dbReference type="InterPro" id="IPR027417">
    <property type="entry name" value="P-loop_NTPase"/>
</dbReference>
<dbReference type="GO" id="GO:0051301">
    <property type="term" value="P:cell division"/>
    <property type="evidence" value="ECO:0007669"/>
    <property type="project" value="UniProtKB-KW"/>
</dbReference>
<dbReference type="SMART" id="SM00963">
    <property type="entry name" value="SRP54_N"/>
    <property type="match status" value="1"/>
</dbReference>
<comment type="function">
    <text evidence="9">Involved in targeting and insertion of nascent membrane proteins into the cytoplasmic membrane. Acts as a receptor for the complex formed by the signal recognition particle (SRP) and the ribosome-nascent chain (RNC).</text>
</comment>
<keyword evidence="12" id="KW-0131">Cell cycle</keyword>
<evidence type="ECO:0000313" key="12">
    <source>
        <dbReference type="EMBL" id="SUN47257.1"/>
    </source>
</evidence>
<evidence type="ECO:0000256" key="2">
    <source>
        <dbReference type="ARBA" id="ARBA00022490"/>
    </source>
</evidence>
<evidence type="ECO:0000256" key="1">
    <source>
        <dbReference type="ARBA" id="ARBA00022475"/>
    </source>
</evidence>
<dbReference type="InterPro" id="IPR000897">
    <property type="entry name" value="SRP54_GTPase_dom"/>
</dbReference>
<dbReference type="FunFam" id="1.20.120.140:FF:000002">
    <property type="entry name" value="Signal recognition particle receptor FtsY"/>
    <property type="match status" value="1"/>
</dbReference>
<dbReference type="GO" id="GO:0005047">
    <property type="term" value="F:signal recognition particle binding"/>
    <property type="evidence" value="ECO:0007669"/>
    <property type="project" value="TreeGrafter"/>
</dbReference>
<feature type="compositionally biased region" description="Basic and acidic residues" evidence="10">
    <location>
        <begin position="216"/>
        <end position="233"/>
    </location>
</feature>
<dbReference type="GO" id="GO:0005525">
    <property type="term" value="F:GTP binding"/>
    <property type="evidence" value="ECO:0007669"/>
    <property type="project" value="UniProtKB-UniRule"/>
</dbReference>
<comment type="similarity">
    <text evidence="9">Belongs to the GTP-binding SRP family. FtsY subfamily.</text>
</comment>
<dbReference type="NCBIfam" id="TIGR00064">
    <property type="entry name" value="ftsY"/>
    <property type="match status" value="1"/>
</dbReference>
<feature type="compositionally biased region" description="Basic and acidic residues" evidence="10">
    <location>
        <begin position="189"/>
        <end position="205"/>
    </location>
</feature>
<comment type="subunit">
    <text evidence="9">Part of the signal recognition particle protein translocation system, which is composed of SRP and FtsY.</text>
</comment>
<evidence type="ECO:0000259" key="11">
    <source>
        <dbReference type="PROSITE" id="PS00300"/>
    </source>
</evidence>
<evidence type="ECO:0000256" key="3">
    <source>
        <dbReference type="ARBA" id="ARBA00022741"/>
    </source>
</evidence>
<feature type="binding site" evidence="9">
    <location>
        <begin position="468"/>
        <end position="472"/>
    </location>
    <ligand>
        <name>GTP</name>
        <dbReference type="ChEBI" id="CHEBI:37565"/>
    </ligand>
</feature>
<keyword evidence="3 9" id="KW-0547">Nucleotide-binding</keyword>
<dbReference type="Pfam" id="PF02881">
    <property type="entry name" value="SRP54_N"/>
    <property type="match status" value="1"/>
</dbReference>
<evidence type="ECO:0000256" key="6">
    <source>
        <dbReference type="ARBA" id="ARBA00023136"/>
    </source>
</evidence>
<feature type="binding site" evidence="9">
    <location>
        <begin position="386"/>
        <end position="393"/>
    </location>
    <ligand>
        <name>GTP</name>
        <dbReference type="ChEBI" id="CHEBI:37565"/>
    </ligand>
</feature>
<evidence type="ECO:0000256" key="5">
    <source>
        <dbReference type="ARBA" id="ARBA00023134"/>
    </source>
</evidence>
<keyword evidence="5 9" id="KW-0342">GTP-binding</keyword>
<dbReference type="Gene3D" id="3.40.50.300">
    <property type="entry name" value="P-loop containing nucleotide triphosphate hydrolases"/>
    <property type="match status" value="1"/>
</dbReference>
<dbReference type="HAMAP" id="MF_00920">
    <property type="entry name" value="FtsY"/>
    <property type="match status" value="1"/>
</dbReference>
<dbReference type="PANTHER" id="PTHR43134:SF1">
    <property type="entry name" value="SIGNAL RECOGNITION PARTICLE RECEPTOR SUBUNIT ALPHA"/>
    <property type="match status" value="1"/>
</dbReference>
<dbReference type="EMBL" id="UHFF01000002">
    <property type="protein sequence ID" value="SUN47257.1"/>
    <property type="molecule type" value="Genomic_DNA"/>
</dbReference>
<name>A0A380JRA4_9STRE</name>
<gene>
    <name evidence="9 12" type="primary">ftsY</name>
    <name evidence="12" type="ORF">NCTC12092_01368</name>
</gene>
<dbReference type="PANTHER" id="PTHR43134">
    <property type="entry name" value="SIGNAL RECOGNITION PARTICLE RECEPTOR SUBUNIT ALPHA"/>
    <property type="match status" value="1"/>
</dbReference>
<feature type="compositionally biased region" description="Polar residues" evidence="10">
    <location>
        <begin position="147"/>
        <end position="165"/>
    </location>
</feature>
<dbReference type="CDD" id="cd17874">
    <property type="entry name" value="FtsY"/>
    <property type="match status" value="1"/>
</dbReference>
<dbReference type="SUPFAM" id="SSF47364">
    <property type="entry name" value="Domain of the SRP/SRP receptor G-proteins"/>
    <property type="match status" value="1"/>
</dbReference>
<dbReference type="Proteomes" id="UP000254461">
    <property type="component" value="Unassembled WGS sequence"/>
</dbReference>
<organism evidence="12 13">
    <name type="scientific">Streptococcus equi subsp. equi</name>
    <dbReference type="NCBI Taxonomy" id="148942"/>
    <lineage>
        <taxon>Bacteria</taxon>
        <taxon>Bacillati</taxon>
        <taxon>Bacillota</taxon>
        <taxon>Bacilli</taxon>
        <taxon>Lactobacillales</taxon>
        <taxon>Streptococcaceae</taxon>
        <taxon>Streptococcus</taxon>
    </lineage>
</organism>
<dbReference type="GO" id="GO:0005737">
    <property type="term" value="C:cytoplasm"/>
    <property type="evidence" value="ECO:0007669"/>
    <property type="project" value="UniProtKB-SubCell"/>
</dbReference>
<keyword evidence="1 9" id="KW-1003">Cell membrane</keyword>
<evidence type="ECO:0000256" key="8">
    <source>
        <dbReference type="ARBA" id="ARBA00048027"/>
    </source>
</evidence>
<dbReference type="PROSITE" id="PS00300">
    <property type="entry name" value="SRP54"/>
    <property type="match status" value="1"/>
</dbReference>
<dbReference type="InterPro" id="IPR042101">
    <property type="entry name" value="SRP54_N_sf"/>
</dbReference>
<dbReference type="SMART" id="SM00962">
    <property type="entry name" value="SRP54"/>
    <property type="match status" value="1"/>
</dbReference>
<dbReference type="InterPro" id="IPR003593">
    <property type="entry name" value="AAA+_ATPase"/>
</dbReference>
<evidence type="ECO:0000256" key="7">
    <source>
        <dbReference type="ARBA" id="ARBA00023170"/>
    </source>
</evidence>
<evidence type="ECO:0000256" key="10">
    <source>
        <dbReference type="SAM" id="MobiDB-lite"/>
    </source>
</evidence>